<protein>
    <recommendedName>
        <fullName evidence="3">Leucine rich repeat-containing protein</fullName>
    </recommendedName>
</protein>
<proteinExistence type="predicted"/>
<evidence type="ECO:0000313" key="1">
    <source>
        <dbReference type="EMBL" id="GAB1225071.1"/>
    </source>
</evidence>
<keyword evidence="2" id="KW-1185">Reference proteome</keyword>
<accession>A0ABQ0DQF3</accession>
<comment type="caution">
    <text evidence="1">The sequence shown here is derived from an EMBL/GenBank/DDBJ whole genome shotgun (WGS) entry which is preliminary data.</text>
</comment>
<dbReference type="EMBL" id="BAAFRS010000240">
    <property type="protein sequence ID" value="GAB1225071.1"/>
    <property type="molecule type" value="Genomic_DNA"/>
</dbReference>
<sequence>MGKIKKRCVLEQFYMMTVAMYLYDFDTLKLFCCVNKKCEGATSNLKINPNFQDSLYYRRKCTLKQRTKLFEKELKFFDHIDTLRGSFSMISSFPLEKIKSYSLFDIFHEGCGNNDLFKEIQPKITSLEFIFNGRFEGTAYMPLLKKLKVMFLNDSNSLTSLHFHVNSLTSLLSQKTIGSLNHFIIICFMLDDCFLPLLQTVQSVHQSCQIAICVKGSVSISVAKKFTPFATIIQTSKEAMFYGELDKELRVVALQEIH</sequence>
<gene>
    <name evidence="1" type="ORF">ENUP19_0240G0081</name>
</gene>
<evidence type="ECO:0008006" key="3">
    <source>
        <dbReference type="Google" id="ProtNLM"/>
    </source>
</evidence>
<dbReference type="Proteomes" id="UP001628156">
    <property type="component" value="Unassembled WGS sequence"/>
</dbReference>
<evidence type="ECO:0000313" key="2">
    <source>
        <dbReference type="Proteomes" id="UP001628156"/>
    </source>
</evidence>
<organism evidence="1 2">
    <name type="scientific">Entamoeba nuttalli</name>
    <dbReference type="NCBI Taxonomy" id="412467"/>
    <lineage>
        <taxon>Eukaryota</taxon>
        <taxon>Amoebozoa</taxon>
        <taxon>Evosea</taxon>
        <taxon>Archamoebae</taxon>
        <taxon>Mastigamoebida</taxon>
        <taxon>Entamoebidae</taxon>
        <taxon>Entamoeba</taxon>
    </lineage>
</organism>
<name>A0ABQ0DQF3_9EUKA</name>
<reference evidence="1 2" key="1">
    <citation type="journal article" date="2019" name="PLoS Negl. Trop. Dis.">
        <title>Whole genome sequencing of Entamoeba nuttalli reveals mammalian host-related molecular signatures and a novel octapeptide-repeat surface protein.</title>
        <authorList>
            <person name="Tanaka M."/>
            <person name="Makiuchi T."/>
            <person name="Komiyama T."/>
            <person name="Shiina T."/>
            <person name="Osaki K."/>
            <person name="Tachibana H."/>
        </authorList>
    </citation>
    <scope>NUCLEOTIDE SEQUENCE [LARGE SCALE GENOMIC DNA]</scope>
    <source>
        <strain evidence="1 2">P19-061405</strain>
    </source>
</reference>